<feature type="DNA-binding region" description="H-T-H motif" evidence="4">
    <location>
        <begin position="48"/>
        <end position="67"/>
    </location>
</feature>
<name>A0A1H4IEX5_9PSEU</name>
<sequence>MNRRVAERVEAGMGRTRNRWGEGERLRGEILAAAGRLLAELGGEDGLTIRGVARAVGIAPASIYQHFSDRAELVRGLLDHEYARLRDSMRAAEESIGETDVVGRVRAQIHAYCAFAMDNPGHYRLMLANGASGLESGARPTGPLLDVIDRLTAGFERCVEAGHELRVTPGRAAAVVFVGAHGRVALFHSALNRTGAELVEPFVDELVSLVFT</sequence>
<dbReference type="Gene3D" id="1.10.357.10">
    <property type="entry name" value="Tetracycline Repressor, domain 2"/>
    <property type="match status" value="1"/>
</dbReference>
<dbReference type="SUPFAM" id="SSF48498">
    <property type="entry name" value="Tetracyclin repressor-like, C-terminal domain"/>
    <property type="match status" value="1"/>
</dbReference>
<dbReference type="AlphaFoldDB" id="A0A1H4IEX5"/>
<dbReference type="InterPro" id="IPR001647">
    <property type="entry name" value="HTH_TetR"/>
</dbReference>
<protein>
    <submittedName>
        <fullName evidence="6">DNA-binding transcriptional regulator, AcrR family</fullName>
    </submittedName>
</protein>
<keyword evidence="7" id="KW-1185">Reference proteome</keyword>
<dbReference type="InterPro" id="IPR036271">
    <property type="entry name" value="Tet_transcr_reg_TetR-rel_C_sf"/>
</dbReference>
<proteinExistence type="predicted"/>
<dbReference type="InterPro" id="IPR009057">
    <property type="entry name" value="Homeodomain-like_sf"/>
</dbReference>
<dbReference type="InterPro" id="IPR025996">
    <property type="entry name" value="MT1864/Rv1816-like_C"/>
</dbReference>
<accession>A0A1H4IEX5</accession>
<dbReference type="Pfam" id="PF00440">
    <property type="entry name" value="TetR_N"/>
    <property type="match status" value="1"/>
</dbReference>
<dbReference type="GO" id="GO:0000976">
    <property type="term" value="F:transcription cis-regulatory region binding"/>
    <property type="evidence" value="ECO:0007669"/>
    <property type="project" value="TreeGrafter"/>
</dbReference>
<keyword evidence="1" id="KW-0805">Transcription regulation</keyword>
<evidence type="ECO:0000259" key="5">
    <source>
        <dbReference type="PROSITE" id="PS50977"/>
    </source>
</evidence>
<feature type="domain" description="HTH tetR-type" evidence="5">
    <location>
        <begin position="24"/>
        <end position="85"/>
    </location>
</feature>
<dbReference type="SUPFAM" id="SSF46689">
    <property type="entry name" value="Homeodomain-like"/>
    <property type="match status" value="1"/>
</dbReference>
<dbReference type="PANTHER" id="PTHR30055">
    <property type="entry name" value="HTH-TYPE TRANSCRIPTIONAL REGULATOR RUTR"/>
    <property type="match status" value="1"/>
</dbReference>
<dbReference type="InterPro" id="IPR050109">
    <property type="entry name" value="HTH-type_TetR-like_transc_reg"/>
</dbReference>
<dbReference type="PROSITE" id="PS50977">
    <property type="entry name" value="HTH_TETR_2"/>
    <property type="match status" value="1"/>
</dbReference>
<dbReference type="STRING" id="208445.SAMN04489727_0430"/>
<evidence type="ECO:0000256" key="4">
    <source>
        <dbReference type="PROSITE-ProRule" id="PRU00335"/>
    </source>
</evidence>
<keyword evidence="3" id="KW-0804">Transcription</keyword>
<reference evidence="7" key="1">
    <citation type="submission" date="2016-10" db="EMBL/GenBank/DDBJ databases">
        <authorList>
            <person name="Varghese N."/>
            <person name="Submissions S."/>
        </authorList>
    </citation>
    <scope>NUCLEOTIDE SEQUENCE [LARGE SCALE GENOMIC DNA]</scope>
    <source>
        <strain evidence="7">DSM 44544</strain>
    </source>
</reference>
<evidence type="ECO:0000313" key="6">
    <source>
        <dbReference type="EMBL" id="SEB32216.1"/>
    </source>
</evidence>
<evidence type="ECO:0000256" key="3">
    <source>
        <dbReference type="ARBA" id="ARBA00023163"/>
    </source>
</evidence>
<dbReference type="PANTHER" id="PTHR30055:SF234">
    <property type="entry name" value="HTH-TYPE TRANSCRIPTIONAL REGULATOR BETI"/>
    <property type="match status" value="1"/>
</dbReference>
<dbReference type="GO" id="GO:0003700">
    <property type="term" value="F:DNA-binding transcription factor activity"/>
    <property type="evidence" value="ECO:0007669"/>
    <property type="project" value="TreeGrafter"/>
</dbReference>
<dbReference type="Pfam" id="PF13305">
    <property type="entry name" value="TetR_C_33"/>
    <property type="match status" value="1"/>
</dbReference>
<evidence type="ECO:0000313" key="7">
    <source>
        <dbReference type="Proteomes" id="UP000199622"/>
    </source>
</evidence>
<evidence type="ECO:0000256" key="1">
    <source>
        <dbReference type="ARBA" id="ARBA00023015"/>
    </source>
</evidence>
<keyword evidence="2 4" id="KW-0238">DNA-binding</keyword>
<organism evidence="6 7">
    <name type="scientific">Amycolatopsis tolypomycina</name>
    <dbReference type="NCBI Taxonomy" id="208445"/>
    <lineage>
        <taxon>Bacteria</taxon>
        <taxon>Bacillati</taxon>
        <taxon>Actinomycetota</taxon>
        <taxon>Actinomycetes</taxon>
        <taxon>Pseudonocardiales</taxon>
        <taxon>Pseudonocardiaceae</taxon>
        <taxon>Amycolatopsis</taxon>
    </lineage>
</organism>
<gene>
    <name evidence="6" type="ORF">SAMN04489727_0430</name>
</gene>
<evidence type="ECO:0000256" key="2">
    <source>
        <dbReference type="ARBA" id="ARBA00023125"/>
    </source>
</evidence>
<dbReference type="Proteomes" id="UP000199622">
    <property type="component" value="Unassembled WGS sequence"/>
</dbReference>
<dbReference type="EMBL" id="FNSO01000002">
    <property type="protein sequence ID" value="SEB32216.1"/>
    <property type="molecule type" value="Genomic_DNA"/>
</dbReference>